<dbReference type="SUPFAM" id="SSF63380">
    <property type="entry name" value="Riboflavin synthase domain-like"/>
    <property type="match status" value="1"/>
</dbReference>
<evidence type="ECO:0000256" key="4">
    <source>
        <dbReference type="ARBA" id="ARBA00022643"/>
    </source>
</evidence>
<dbReference type="GeneID" id="7200783"/>
<reference evidence="13" key="2">
    <citation type="submission" date="2008-08" db="EMBL/GenBank/DDBJ databases">
        <authorList>
            <consortium name="Diatom Consortium"/>
            <person name="Grigoriev I."/>
            <person name="Grimwood J."/>
            <person name="Kuo A."/>
            <person name="Otillar R.P."/>
            <person name="Salamov A."/>
            <person name="Detter J.C."/>
            <person name="Lindquist E."/>
            <person name="Shapiro H."/>
            <person name="Lucas S."/>
            <person name="Glavina del Rio T."/>
            <person name="Pitluck S."/>
            <person name="Rokhsar D."/>
            <person name="Bowler C."/>
        </authorList>
    </citation>
    <scope>GENOME REANNOTATION</scope>
    <source>
        <strain evidence="13">CCAP 1055/1</strain>
    </source>
</reference>
<evidence type="ECO:0000259" key="10">
    <source>
        <dbReference type="PROSITE" id="PS50902"/>
    </source>
</evidence>
<dbReference type="KEGG" id="pti:PHATRDRAFT_45758"/>
<organism evidence="12 13">
    <name type="scientific">Phaeodactylum tricornutum (strain CCAP 1055/1)</name>
    <dbReference type="NCBI Taxonomy" id="556484"/>
    <lineage>
        <taxon>Eukaryota</taxon>
        <taxon>Sar</taxon>
        <taxon>Stramenopiles</taxon>
        <taxon>Ochrophyta</taxon>
        <taxon>Bacillariophyta</taxon>
        <taxon>Bacillariophyceae</taxon>
        <taxon>Bacillariophycidae</taxon>
        <taxon>Naviculales</taxon>
        <taxon>Phaeodactylaceae</taxon>
        <taxon>Phaeodactylum</taxon>
    </lineage>
</organism>
<dbReference type="InterPro" id="IPR017938">
    <property type="entry name" value="Riboflavin_synthase-like_b-brl"/>
</dbReference>
<evidence type="ECO:0000313" key="13">
    <source>
        <dbReference type="Proteomes" id="UP000000759"/>
    </source>
</evidence>
<protein>
    <recommendedName>
        <fullName evidence="8">NADPH--hemoprotein reductase</fullName>
        <ecNumber evidence="8">1.6.2.4</ecNumber>
    </recommendedName>
</protein>
<evidence type="ECO:0000256" key="1">
    <source>
        <dbReference type="ARBA" id="ARBA00001917"/>
    </source>
</evidence>
<dbReference type="InterPro" id="IPR001433">
    <property type="entry name" value="OxRdtase_FAD/NAD-bd"/>
</dbReference>
<evidence type="ECO:0000259" key="11">
    <source>
        <dbReference type="PROSITE" id="PS51384"/>
    </source>
</evidence>
<evidence type="ECO:0000256" key="7">
    <source>
        <dbReference type="ARBA" id="ARBA00023002"/>
    </source>
</evidence>
<dbReference type="PaxDb" id="2850-Phatr45758"/>
<accession>B7FZQ1</accession>
<dbReference type="PROSITE" id="PS50902">
    <property type="entry name" value="FLAVODOXIN_LIKE"/>
    <property type="match status" value="1"/>
</dbReference>
<dbReference type="InterPro" id="IPR029039">
    <property type="entry name" value="Flavoprotein-like_sf"/>
</dbReference>
<dbReference type="STRING" id="556484.B7FZQ1"/>
<dbReference type="OrthoDB" id="1856718at2759"/>
<feature type="region of interest" description="Disordered" evidence="9">
    <location>
        <begin position="261"/>
        <end position="312"/>
    </location>
</feature>
<dbReference type="PRINTS" id="PR00369">
    <property type="entry name" value="FLAVODOXIN"/>
</dbReference>
<keyword evidence="7" id="KW-0560">Oxidoreductase</keyword>
<dbReference type="Pfam" id="PF00175">
    <property type="entry name" value="NAD_binding_1"/>
    <property type="match status" value="1"/>
</dbReference>
<feature type="domain" description="Flavodoxin-like" evidence="10">
    <location>
        <begin position="95"/>
        <end position="252"/>
    </location>
</feature>
<dbReference type="PROSITE" id="PS51384">
    <property type="entry name" value="FAD_FR"/>
    <property type="match status" value="1"/>
</dbReference>
<dbReference type="InterPro" id="IPR001709">
    <property type="entry name" value="Flavoprot_Pyr_Nucl_cyt_Rdtase"/>
</dbReference>
<dbReference type="Gene3D" id="1.20.990.10">
    <property type="entry name" value="NADPH-cytochrome p450 Reductase, Chain A, domain 3"/>
    <property type="match status" value="1"/>
</dbReference>
<feature type="compositionally biased region" description="Polar residues" evidence="9">
    <location>
        <begin position="295"/>
        <end position="305"/>
    </location>
</feature>
<dbReference type="EC" id="1.6.2.4" evidence="8"/>
<feature type="compositionally biased region" description="Polar residues" evidence="9">
    <location>
        <begin position="261"/>
        <end position="277"/>
    </location>
</feature>
<dbReference type="Pfam" id="PF00258">
    <property type="entry name" value="Flavodoxin_1"/>
    <property type="match status" value="1"/>
</dbReference>
<dbReference type="SUPFAM" id="SSF52343">
    <property type="entry name" value="Ferredoxin reductase-like, C-terminal NADP-linked domain"/>
    <property type="match status" value="1"/>
</dbReference>
<evidence type="ECO:0000256" key="2">
    <source>
        <dbReference type="ARBA" id="ARBA00001974"/>
    </source>
</evidence>
<keyword evidence="5" id="KW-0274">FAD</keyword>
<dbReference type="HOGENOM" id="CLU_426712_0_0_1"/>
<dbReference type="SUPFAM" id="SSF52218">
    <property type="entry name" value="Flavoproteins"/>
    <property type="match status" value="1"/>
</dbReference>
<comment type="cofactor">
    <cofactor evidence="1">
        <name>FMN</name>
        <dbReference type="ChEBI" id="CHEBI:58210"/>
    </cofactor>
</comment>
<dbReference type="AlphaFoldDB" id="B7FZQ1"/>
<dbReference type="InterPro" id="IPR003097">
    <property type="entry name" value="CysJ-like_FAD-binding"/>
</dbReference>
<dbReference type="Gene3D" id="3.40.50.360">
    <property type="match status" value="1"/>
</dbReference>
<evidence type="ECO:0000256" key="3">
    <source>
        <dbReference type="ARBA" id="ARBA00022630"/>
    </source>
</evidence>
<reference evidence="12 13" key="1">
    <citation type="journal article" date="2008" name="Nature">
        <title>The Phaeodactylum genome reveals the evolutionary history of diatom genomes.</title>
        <authorList>
            <person name="Bowler C."/>
            <person name="Allen A.E."/>
            <person name="Badger J.H."/>
            <person name="Grimwood J."/>
            <person name="Jabbari K."/>
            <person name="Kuo A."/>
            <person name="Maheswari U."/>
            <person name="Martens C."/>
            <person name="Maumus F."/>
            <person name="Otillar R.P."/>
            <person name="Rayko E."/>
            <person name="Salamov A."/>
            <person name="Vandepoele K."/>
            <person name="Beszteri B."/>
            <person name="Gruber A."/>
            <person name="Heijde M."/>
            <person name="Katinka M."/>
            <person name="Mock T."/>
            <person name="Valentin K."/>
            <person name="Verret F."/>
            <person name="Berges J.A."/>
            <person name="Brownlee C."/>
            <person name="Cadoret J.P."/>
            <person name="Chiovitti A."/>
            <person name="Choi C.J."/>
            <person name="Coesel S."/>
            <person name="De Martino A."/>
            <person name="Detter J.C."/>
            <person name="Durkin C."/>
            <person name="Falciatore A."/>
            <person name="Fournet J."/>
            <person name="Haruta M."/>
            <person name="Huysman M.J."/>
            <person name="Jenkins B.D."/>
            <person name="Jiroutova K."/>
            <person name="Jorgensen R.E."/>
            <person name="Joubert Y."/>
            <person name="Kaplan A."/>
            <person name="Kroger N."/>
            <person name="Kroth P.G."/>
            <person name="La Roche J."/>
            <person name="Lindquist E."/>
            <person name="Lommer M."/>
            <person name="Martin-Jezequel V."/>
            <person name="Lopez P.J."/>
            <person name="Lucas S."/>
            <person name="Mangogna M."/>
            <person name="McGinnis K."/>
            <person name="Medlin L.K."/>
            <person name="Montsant A."/>
            <person name="Oudot-Le Secq M.P."/>
            <person name="Napoli C."/>
            <person name="Obornik M."/>
            <person name="Parker M.S."/>
            <person name="Petit J.L."/>
            <person name="Porcel B.M."/>
            <person name="Poulsen N."/>
            <person name="Robison M."/>
            <person name="Rychlewski L."/>
            <person name="Rynearson T.A."/>
            <person name="Schmutz J."/>
            <person name="Shapiro H."/>
            <person name="Siaut M."/>
            <person name="Stanley M."/>
            <person name="Sussman M.R."/>
            <person name="Taylor A.R."/>
            <person name="Vardi A."/>
            <person name="von Dassow P."/>
            <person name="Vyverman W."/>
            <person name="Willis A."/>
            <person name="Wyrwicz L.S."/>
            <person name="Rokhsar D.S."/>
            <person name="Weissenbach J."/>
            <person name="Armbrust E.V."/>
            <person name="Green B.R."/>
            <person name="Van de Peer Y."/>
            <person name="Grigoriev I.V."/>
        </authorList>
    </citation>
    <scope>NUCLEOTIDE SEQUENCE [LARGE SCALE GENOMIC DNA]</scope>
    <source>
        <strain evidence="12 13">CCAP 1055/1</strain>
    </source>
</reference>
<keyword evidence="4" id="KW-0288">FMN</keyword>
<dbReference type="GO" id="GO:0005829">
    <property type="term" value="C:cytosol"/>
    <property type="evidence" value="ECO:0007669"/>
    <property type="project" value="TreeGrafter"/>
</dbReference>
<evidence type="ECO:0000313" key="12">
    <source>
        <dbReference type="EMBL" id="EEC48376.1"/>
    </source>
</evidence>
<evidence type="ECO:0000256" key="5">
    <source>
        <dbReference type="ARBA" id="ARBA00022827"/>
    </source>
</evidence>
<dbReference type="InterPro" id="IPR008254">
    <property type="entry name" value="Flavodoxin/NO_synth"/>
</dbReference>
<dbReference type="GO" id="GO:0003958">
    <property type="term" value="F:NADPH-hemoprotein reductase activity"/>
    <property type="evidence" value="ECO:0007669"/>
    <property type="project" value="UniProtKB-EC"/>
</dbReference>
<dbReference type="PRINTS" id="PR00371">
    <property type="entry name" value="FPNCR"/>
</dbReference>
<dbReference type="Gene3D" id="2.40.30.10">
    <property type="entry name" value="Translation factors"/>
    <property type="match status" value="1"/>
</dbReference>
<evidence type="ECO:0000256" key="6">
    <source>
        <dbReference type="ARBA" id="ARBA00022857"/>
    </source>
</evidence>
<keyword evidence="13" id="KW-1185">Reference proteome</keyword>
<dbReference type="InterPro" id="IPR023173">
    <property type="entry name" value="NADPH_Cyt_P450_Rdtase_alpha"/>
</dbReference>
<comment type="cofactor">
    <cofactor evidence="2">
        <name>FAD</name>
        <dbReference type="ChEBI" id="CHEBI:57692"/>
    </cofactor>
</comment>
<feature type="compositionally biased region" description="Low complexity" evidence="9">
    <location>
        <begin position="284"/>
        <end position="294"/>
    </location>
</feature>
<dbReference type="EMBL" id="CM000611">
    <property type="protein sequence ID" value="EEC48376.1"/>
    <property type="molecule type" value="Genomic_DNA"/>
</dbReference>
<dbReference type="GO" id="GO:0050660">
    <property type="term" value="F:flavin adenine dinucleotide binding"/>
    <property type="evidence" value="ECO:0007669"/>
    <property type="project" value="TreeGrafter"/>
</dbReference>
<sequence>MILRYSRSVTALSTTFPSVHVLARQRYRAQRLDPSFIGSAGRRGILTRMRSTATVIGHFNARRSSFLRPTFAVNEFSPICWYASTTVPLRSLPSIRILFASQGGTAQLFANMLSDALDEKNVPNVTVQSLADDTPENLVTSSLSSSSDSYYLFLTSTSGVGEPPSNGKVFYDWLMSQSNDSFPTDTNSNNRYYALFGLGNSKAHPSHYNVTSKAMDAKLNELKVMTPLMPLALGDDGDCLEDDFDQWQEAIVEQIVSRSTLNGESSTLQDDNSATTNTEDAPHAAEAPTPEPTANSDITVPTESMQCPGAKSGYRRAPIKYPRVLMGPPASSGSNGHAVRRDLLDVAPTFYHERTRAFPVVHNIALNPVASSNGLRELCVSLPAGDDESVQYQAGDHFTVYPRNKDYLVESYLDFVLDDVDPHAAILGNVSSTSTNSKPYPHPIDISLYETLSHAVDLNATPSPSFARFLLDGEDGSMDYKGDIVRHGRTVLDLLLQNSRAGQPKKIALEDLLYQLPPMKARYYSIASSEHTHNRQIYLTYRPVRYVTSRGALREGVATSYLSGLTTGSTVIAAVHANPSFRLPVDPQVSVCMIAGGCGVAPIRAFLEERIQRAPNSNYGPGWLFLGFRDPNDAVYGDMIATALECGALTHAQVMYNNPLGGDGTASSLTVDQQEASRGNVSDAVRRNGAAILAHLQNGGYTYLCGGARTFGVAIENEVHQILQTHGKMSEEEATTYLQRLIHEGRFLEDLSD</sequence>
<dbReference type="PANTHER" id="PTHR19384">
    <property type="entry name" value="NITRIC OXIDE SYNTHASE-RELATED"/>
    <property type="match status" value="1"/>
</dbReference>
<dbReference type="RefSeq" id="XP_002180185.1">
    <property type="nucleotide sequence ID" value="XM_002180149.1"/>
</dbReference>
<dbReference type="Gene3D" id="3.40.50.80">
    <property type="entry name" value="Nucleotide-binding domain of ferredoxin-NADP reductase (FNR) module"/>
    <property type="match status" value="1"/>
</dbReference>
<dbReference type="InterPro" id="IPR001094">
    <property type="entry name" value="Flavdoxin-like"/>
</dbReference>
<evidence type="ECO:0000256" key="8">
    <source>
        <dbReference type="ARBA" id="ARBA00023797"/>
    </source>
</evidence>
<proteinExistence type="predicted"/>
<dbReference type="GO" id="GO:0010181">
    <property type="term" value="F:FMN binding"/>
    <property type="evidence" value="ECO:0007669"/>
    <property type="project" value="InterPro"/>
</dbReference>
<evidence type="ECO:0000256" key="9">
    <source>
        <dbReference type="SAM" id="MobiDB-lite"/>
    </source>
</evidence>
<dbReference type="InterPro" id="IPR039261">
    <property type="entry name" value="FNR_nucleotide-bd"/>
</dbReference>
<dbReference type="Pfam" id="PF00667">
    <property type="entry name" value="FAD_binding_1"/>
    <property type="match status" value="1"/>
</dbReference>
<dbReference type="InParanoid" id="B7FZQ1"/>
<dbReference type="Proteomes" id="UP000000759">
    <property type="component" value="Chromosome 8"/>
</dbReference>
<gene>
    <name evidence="12" type="ORF">PHATRDRAFT_45758</name>
</gene>
<feature type="domain" description="FAD-binding FR-type" evidence="11">
    <location>
        <begin position="353"/>
        <end position="584"/>
    </location>
</feature>
<dbReference type="InterPro" id="IPR017927">
    <property type="entry name" value="FAD-bd_FR_type"/>
</dbReference>
<keyword evidence="6" id="KW-0521">NADP</keyword>
<keyword evidence="3" id="KW-0285">Flavoprotein</keyword>
<dbReference type="eggNOG" id="KOG1158">
    <property type="taxonomic scope" value="Eukaryota"/>
</dbReference>
<name>B7FZQ1_PHATC</name>
<dbReference type="PANTHER" id="PTHR19384:SF17">
    <property type="entry name" value="NADPH--CYTOCHROME P450 REDUCTASE"/>
    <property type="match status" value="1"/>
</dbReference>